<dbReference type="STRING" id="1237149.C900_02803"/>
<dbReference type="Pfam" id="PF00975">
    <property type="entry name" value="Thioesterase"/>
    <property type="match status" value="1"/>
</dbReference>
<dbReference type="PANTHER" id="PTHR11487">
    <property type="entry name" value="THIOESTERASE"/>
    <property type="match status" value="1"/>
</dbReference>
<comment type="similarity">
    <text evidence="1">Belongs to the thioesterase family.</text>
</comment>
<dbReference type="EMBL" id="AMZN01000041">
    <property type="protein sequence ID" value="ELR71345.1"/>
    <property type="molecule type" value="Genomic_DNA"/>
</dbReference>
<dbReference type="InterPro" id="IPR012223">
    <property type="entry name" value="TEII"/>
</dbReference>
<gene>
    <name evidence="3" type="ORF">C900_02803</name>
</gene>
<name>L8JR57_9BACT</name>
<dbReference type="Gene3D" id="3.40.50.1820">
    <property type="entry name" value="alpha/beta hydrolase"/>
    <property type="match status" value="1"/>
</dbReference>
<evidence type="ECO:0000259" key="2">
    <source>
        <dbReference type="Pfam" id="PF00975"/>
    </source>
</evidence>
<feature type="domain" description="Thioesterase" evidence="2">
    <location>
        <begin position="2"/>
        <end position="210"/>
    </location>
</feature>
<dbReference type="PANTHER" id="PTHR11487:SF0">
    <property type="entry name" value="S-ACYL FATTY ACID SYNTHASE THIOESTERASE, MEDIUM CHAIN"/>
    <property type="match status" value="1"/>
</dbReference>
<reference evidence="3 4" key="1">
    <citation type="submission" date="2012-12" db="EMBL/GenBank/DDBJ databases">
        <title>Genome assembly of Fulvivirga imtechensis AK7.</title>
        <authorList>
            <person name="Nupur N."/>
            <person name="Khatri I."/>
            <person name="Kumar R."/>
            <person name="Subramanian S."/>
            <person name="Pinnaka A."/>
        </authorList>
    </citation>
    <scope>NUCLEOTIDE SEQUENCE [LARGE SCALE GENOMIC DNA]</scope>
    <source>
        <strain evidence="3 4">AK7</strain>
    </source>
</reference>
<dbReference type="GO" id="GO:0008610">
    <property type="term" value="P:lipid biosynthetic process"/>
    <property type="evidence" value="ECO:0007669"/>
    <property type="project" value="TreeGrafter"/>
</dbReference>
<proteinExistence type="inferred from homology"/>
<evidence type="ECO:0000313" key="4">
    <source>
        <dbReference type="Proteomes" id="UP000011135"/>
    </source>
</evidence>
<organism evidence="3 4">
    <name type="scientific">Fulvivirga imtechensis AK7</name>
    <dbReference type="NCBI Taxonomy" id="1237149"/>
    <lineage>
        <taxon>Bacteria</taxon>
        <taxon>Pseudomonadati</taxon>
        <taxon>Bacteroidota</taxon>
        <taxon>Cytophagia</taxon>
        <taxon>Cytophagales</taxon>
        <taxon>Fulvivirgaceae</taxon>
        <taxon>Fulvivirga</taxon>
    </lineage>
</organism>
<evidence type="ECO:0000256" key="1">
    <source>
        <dbReference type="ARBA" id="ARBA00007169"/>
    </source>
</evidence>
<keyword evidence="4" id="KW-1185">Reference proteome</keyword>
<evidence type="ECO:0000313" key="3">
    <source>
        <dbReference type="EMBL" id="ELR71345.1"/>
    </source>
</evidence>
<accession>L8JR57</accession>
<dbReference type="SUPFAM" id="SSF53474">
    <property type="entry name" value="alpha/beta-Hydrolases"/>
    <property type="match status" value="1"/>
</dbReference>
<dbReference type="Proteomes" id="UP000011135">
    <property type="component" value="Unassembled WGS sequence"/>
</dbReference>
<dbReference type="InterPro" id="IPR001031">
    <property type="entry name" value="Thioesterase"/>
</dbReference>
<dbReference type="eggNOG" id="COG3208">
    <property type="taxonomic scope" value="Bacteria"/>
</dbReference>
<comment type="caution">
    <text evidence="3">The sequence shown here is derived from an EMBL/GenBank/DDBJ whole genome shotgun (WGS) entry which is preliminary data.</text>
</comment>
<sequence>MFCLPFAGGNKYSFGEYERFAPEFVEVIPVELPGRGSRADEALLTNIYDLAEDVFFSIKNKLDKPYILYGHSMGGLLAYLTAKLIIKNFSSEPLHMFITGCTAPSTRDKSYLHLLSKEDFIKKLKELGGCPEEILNNGDILDFFEPIIKADFQAVESFEYQQTTPFDIPLTLMFGMSEKVTQSEMREWQKETTRSIDIIQMPGDHFFINQFGFQIIKVIARKISNQLQKL</sequence>
<dbReference type="AlphaFoldDB" id="L8JR57"/>
<dbReference type="InterPro" id="IPR029058">
    <property type="entry name" value="AB_hydrolase_fold"/>
</dbReference>
<protein>
    <submittedName>
        <fullName evidence="3">Thioesterase</fullName>
    </submittedName>
</protein>